<keyword evidence="2" id="KW-1185">Reference proteome</keyword>
<organism evidence="1 2">
    <name type="scientific">Streptomyces boetiae</name>
    <dbReference type="NCBI Taxonomy" id="3075541"/>
    <lineage>
        <taxon>Bacteria</taxon>
        <taxon>Bacillati</taxon>
        <taxon>Actinomycetota</taxon>
        <taxon>Actinomycetes</taxon>
        <taxon>Kitasatosporales</taxon>
        <taxon>Streptomycetaceae</taxon>
        <taxon>Streptomyces</taxon>
    </lineage>
</organism>
<gene>
    <name evidence="1" type="ORF">RM780_24155</name>
</gene>
<evidence type="ECO:0000313" key="2">
    <source>
        <dbReference type="Proteomes" id="UP001183388"/>
    </source>
</evidence>
<name>A0ABU2LEK6_9ACTN</name>
<dbReference type="Proteomes" id="UP001183388">
    <property type="component" value="Unassembled WGS sequence"/>
</dbReference>
<proteinExistence type="predicted"/>
<reference evidence="2" key="1">
    <citation type="submission" date="2023-07" db="EMBL/GenBank/DDBJ databases">
        <title>30 novel species of actinomycetes from the DSMZ collection.</title>
        <authorList>
            <person name="Nouioui I."/>
        </authorList>
    </citation>
    <scope>NUCLEOTIDE SEQUENCE [LARGE SCALE GENOMIC DNA]</scope>
    <source>
        <strain evidence="2">DSM 44917</strain>
    </source>
</reference>
<protein>
    <submittedName>
        <fullName evidence="1">Uncharacterized protein</fullName>
    </submittedName>
</protein>
<accession>A0ABU2LEK6</accession>
<evidence type="ECO:0000313" key="1">
    <source>
        <dbReference type="EMBL" id="MDT0310024.1"/>
    </source>
</evidence>
<sequence>MNDFLINTTTAGIQSNPSVAALGTSLYFVVWSDTSDAAIKGRLFRTDGTPATGEFPVSEPDPAAPNTLREQPVIAANPLTGAFVAWVERPSSIPGPRPHVKMRRFDRDGHPLGGVEQISSADIDPESGPAVTHLIDAGFLVAWVNAAPDRRILARRYAFDGTPQGPEFPVSATTGFHTGPFAARLDGNCVIGWRSDPSLLAGGAITLRVLTFDGAAVTGETVPRLSGFAGGGKAVAALPNEQFVIAHERVSPDRSRTSVETNVLAKDGDLAEPGVPACSGPGLSCTDPALAPLAGSCFLAAWVQKDAATGEGHAVMAKVISTTHGSLDAPMQLSAQDPGERFDVAAATVPDPAAGQSAFIAWTDLSATDTGPCVRGRVLRIPDEGPPA</sequence>
<dbReference type="RefSeq" id="WP_311632997.1">
    <property type="nucleotide sequence ID" value="NZ_JAVREN010000053.1"/>
</dbReference>
<comment type="caution">
    <text evidence="1">The sequence shown here is derived from an EMBL/GenBank/DDBJ whole genome shotgun (WGS) entry which is preliminary data.</text>
</comment>
<dbReference type="EMBL" id="JAVREN010000053">
    <property type="protein sequence ID" value="MDT0310024.1"/>
    <property type="molecule type" value="Genomic_DNA"/>
</dbReference>